<organism evidence="3 4">
    <name type="scientific">Actinomadura meridiana</name>
    <dbReference type="NCBI Taxonomy" id="559626"/>
    <lineage>
        <taxon>Bacteria</taxon>
        <taxon>Bacillati</taxon>
        <taxon>Actinomycetota</taxon>
        <taxon>Actinomycetes</taxon>
        <taxon>Streptosporangiales</taxon>
        <taxon>Thermomonosporaceae</taxon>
        <taxon>Actinomadura</taxon>
    </lineage>
</organism>
<feature type="transmembrane region" description="Helical" evidence="1">
    <location>
        <begin position="137"/>
        <end position="156"/>
    </location>
</feature>
<evidence type="ECO:0000313" key="4">
    <source>
        <dbReference type="Proteomes" id="UP001501710"/>
    </source>
</evidence>
<name>A0ABP8C600_9ACTN</name>
<feature type="domain" description="DUF4328" evidence="2">
    <location>
        <begin position="58"/>
        <end position="194"/>
    </location>
</feature>
<feature type="transmembrane region" description="Helical" evidence="1">
    <location>
        <begin position="168"/>
        <end position="188"/>
    </location>
</feature>
<keyword evidence="1" id="KW-0812">Transmembrane</keyword>
<feature type="transmembrane region" description="Helical" evidence="1">
    <location>
        <begin position="103"/>
        <end position="125"/>
    </location>
</feature>
<sequence>MYPTPESPDLVRPPVGAAIPALTFLGVNVVALNILTLIGLWAMFQVEENGDDAEPVADALALGSILELLLTAAAGVFVIIWLWRARANADVIDDLSSTWSRPWVIFGWVVPVVSLWVPRSIVGSVWRVSAPPRATEWPVNLWWTAYLVYLIGGRVASTNPVDGFRADLYPFVTLAGSLGALLAMLVVWKITRFQEAQAVRLRQALATGA</sequence>
<dbReference type="InterPro" id="IPR025565">
    <property type="entry name" value="DUF4328"/>
</dbReference>
<feature type="transmembrane region" description="Helical" evidence="1">
    <location>
        <begin position="56"/>
        <end position="83"/>
    </location>
</feature>
<protein>
    <recommendedName>
        <fullName evidence="2">DUF4328 domain-containing protein</fullName>
    </recommendedName>
</protein>
<evidence type="ECO:0000256" key="1">
    <source>
        <dbReference type="SAM" id="Phobius"/>
    </source>
</evidence>
<evidence type="ECO:0000313" key="3">
    <source>
        <dbReference type="EMBL" id="GAA4234304.1"/>
    </source>
</evidence>
<proteinExistence type="predicted"/>
<evidence type="ECO:0000259" key="2">
    <source>
        <dbReference type="Pfam" id="PF14219"/>
    </source>
</evidence>
<reference evidence="4" key="1">
    <citation type="journal article" date="2019" name="Int. J. Syst. Evol. Microbiol.">
        <title>The Global Catalogue of Microorganisms (GCM) 10K type strain sequencing project: providing services to taxonomists for standard genome sequencing and annotation.</title>
        <authorList>
            <consortium name="The Broad Institute Genomics Platform"/>
            <consortium name="The Broad Institute Genome Sequencing Center for Infectious Disease"/>
            <person name="Wu L."/>
            <person name="Ma J."/>
        </authorList>
    </citation>
    <scope>NUCLEOTIDE SEQUENCE [LARGE SCALE GENOMIC DNA]</scope>
    <source>
        <strain evidence="4">JCM 17440</strain>
    </source>
</reference>
<gene>
    <name evidence="3" type="ORF">GCM10022254_38950</name>
</gene>
<dbReference type="EMBL" id="BAABAS010000007">
    <property type="protein sequence ID" value="GAA4234304.1"/>
    <property type="molecule type" value="Genomic_DNA"/>
</dbReference>
<keyword evidence="1" id="KW-1133">Transmembrane helix</keyword>
<keyword evidence="4" id="KW-1185">Reference proteome</keyword>
<comment type="caution">
    <text evidence="3">The sequence shown here is derived from an EMBL/GenBank/DDBJ whole genome shotgun (WGS) entry which is preliminary data.</text>
</comment>
<dbReference type="Proteomes" id="UP001501710">
    <property type="component" value="Unassembled WGS sequence"/>
</dbReference>
<feature type="transmembrane region" description="Helical" evidence="1">
    <location>
        <begin position="20"/>
        <end position="44"/>
    </location>
</feature>
<accession>A0ABP8C600</accession>
<dbReference type="Pfam" id="PF14219">
    <property type="entry name" value="DUF4328"/>
    <property type="match status" value="1"/>
</dbReference>
<dbReference type="RefSeq" id="WP_344898555.1">
    <property type="nucleotide sequence ID" value="NZ_BAABAS010000007.1"/>
</dbReference>
<keyword evidence="1" id="KW-0472">Membrane</keyword>